<dbReference type="EMBL" id="QUMQ01000001">
    <property type="protein sequence ID" value="REF98881.1"/>
    <property type="molecule type" value="Genomic_DNA"/>
</dbReference>
<protein>
    <submittedName>
        <fullName evidence="8">Cytochrome P450</fullName>
    </submittedName>
</protein>
<gene>
    <name evidence="8" type="ORF">DFJ67_4906</name>
</gene>
<evidence type="ECO:0000256" key="5">
    <source>
        <dbReference type="ARBA" id="ARBA00023004"/>
    </source>
</evidence>
<keyword evidence="7" id="KW-1133">Transmembrane helix</keyword>
<dbReference type="OrthoDB" id="4156795at2"/>
<evidence type="ECO:0000256" key="3">
    <source>
        <dbReference type="ARBA" id="ARBA00022723"/>
    </source>
</evidence>
<keyword evidence="2" id="KW-0349">Heme</keyword>
<evidence type="ECO:0000256" key="6">
    <source>
        <dbReference type="ARBA" id="ARBA00023033"/>
    </source>
</evidence>
<dbReference type="RefSeq" id="WP_116070115.1">
    <property type="nucleotide sequence ID" value="NZ_BONB01000004.1"/>
</dbReference>
<keyword evidence="7" id="KW-0472">Membrane</keyword>
<dbReference type="PANTHER" id="PTHR46696:SF1">
    <property type="entry name" value="CYTOCHROME P450 YJIB-RELATED"/>
    <property type="match status" value="1"/>
</dbReference>
<dbReference type="GO" id="GO:0020037">
    <property type="term" value="F:heme binding"/>
    <property type="evidence" value="ECO:0007669"/>
    <property type="project" value="InterPro"/>
</dbReference>
<evidence type="ECO:0000256" key="4">
    <source>
        <dbReference type="ARBA" id="ARBA00023002"/>
    </source>
</evidence>
<comment type="similarity">
    <text evidence="1">Belongs to the cytochrome P450 family.</text>
</comment>
<organism evidence="8 9">
    <name type="scientific">Asanoa ferruginea</name>
    <dbReference type="NCBI Taxonomy" id="53367"/>
    <lineage>
        <taxon>Bacteria</taxon>
        <taxon>Bacillati</taxon>
        <taxon>Actinomycetota</taxon>
        <taxon>Actinomycetes</taxon>
        <taxon>Micromonosporales</taxon>
        <taxon>Micromonosporaceae</taxon>
        <taxon>Asanoa</taxon>
    </lineage>
</organism>
<dbReference type="SUPFAM" id="SSF48264">
    <property type="entry name" value="Cytochrome P450"/>
    <property type="match status" value="1"/>
</dbReference>
<keyword evidence="7" id="KW-0812">Transmembrane</keyword>
<dbReference type="Pfam" id="PF00067">
    <property type="entry name" value="p450"/>
    <property type="match status" value="1"/>
</dbReference>
<evidence type="ECO:0000313" key="8">
    <source>
        <dbReference type="EMBL" id="REF98881.1"/>
    </source>
</evidence>
<name>A0A3D9ZNQ2_9ACTN</name>
<dbReference type="GO" id="GO:0017000">
    <property type="term" value="P:antibiotic biosynthetic process"/>
    <property type="evidence" value="ECO:0007669"/>
    <property type="project" value="UniProtKB-ARBA"/>
</dbReference>
<dbReference type="GO" id="GO:0016705">
    <property type="term" value="F:oxidoreductase activity, acting on paired donors, with incorporation or reduction of molecular oxygen"/>
    <property type="evidence" value="ECO:0007669"/>
    <property type="project" value="InterPro"/>
</dbReference>
<keyword evidence="3" id="KW-0479">Metal-binding</keyword>
<dbReference type="PRINTS" id="PR00359">
    <property type="entry name" value="BP450"/>
</dbReference>
<proteinExistence type="inferred from homology"/>
<comment type="caution">
    <text evidence="8">The sequence shown here is derived from an EMBL/GenBank/DDBJ whole genome shotgun (WGS) entry which is preliminary data.</text>
</comment>
<keyword evidence="5" id="KW-0408">Iron</keyword>
<evidence type="ECO:0000256" key="2">
    <source>
        <dbReference type="ARBA" id="ARBA00022617"/>
    </source>
</evidence>
<dbReference type="Gene3D" id="1.10.630.10">
    <property type="entry name" value="Cytochrome P450"/>
    <property type="match status" value="1"/>
</dbReference>
<dbReference type="FunFam" id="1.10.630.10:FF:000018">
    <property type="entry name" value="Cytochrome P450 monooxygenase"/>
    <property type="match status" value="1"/>
</dbReference>
<evidence type="ECO:0000256" key="1">
    <source>
        <dbReference type="ARBA" id="ARBA00010617"/>
    </source>
</evidence>
<dbReference type="AlphaFoldDB" id="A0A3D9ZNQ2"/>
<accession>A0A3D9ZNQ2</accession>
<sequence length="412" mass="45002">MASREPLDFDPFDPAFVTDPYPLLGKLRAEAAVHFVRQPNKIERYVIVRLAEGRRMLTDKRFSANPEVGRAALEKAGYLQPGQGSGLAEASLLTTDPPVHTRLRRLLSRAYDPHQQGQLRPIIERTVAAMVEQLRAADGATVDLVTGFAHPLTIRTLCELMGITEHDSVAFGGWINDVMTPRHRPGANAIRMAADQAVRDYLAALIAARTGGGDDLTSRLVDRWRADPEQITAAELTNMLYELILAGYLTTAGLIVNGLLALLDHPTQWRRWRSEPDLRPGAVEELLRYDGPAFSGSSRFATEDIEVGEVTIPAGGVVSVMFAATNRDPRAFPDPDQLVLHRPNAQQHLGFSHGIHLCWGAPIARLETWIALGALADAFESVELAVDRAEVSWGSVGNSRSPVALPVALRGS</sequence>
<dbReference type="GO" id="GO:0004497">
    <property type="term" value="F:monooxygenase activity"/>
    <property type="evidence" value="ECO:0007669"/>
    <property type="project" value="UniProtKB-KW"/>
</dbReference>
<keyword evidence="6" id="KW-0503">Monooxygenase</keyword>
<reference evidence="8 9" key="1">
    <citation type="submission" date="2018-08" db="EMBL/GenBank/DDBJ databases">
        <title>Sequencing the genomes of 1000 actinobacteria strains.</title>
        <authorList>
            <person name="Klenk H.-P."/>
        </authorList>
    </citation>
    <scope>NUCLEOTIDE SEQUENCE [LARGE SCALE GENOMIC DNA]</scope>
    <source>
        <strain evidence="8 9">DSM 44099</strain>
    </source>
</reference>
<dbReference type="InterPro" id="IPR001128">
    <property type="entry name" value="Cyt_P450"/>
</dbReference>
<evidence type="ECO:0000313" key="9">
    <source>
        <dbReference type="Proteomes" id="UP000256913"/>
    </source>
</evidence>
<evidence type="ECO:0000256" key="7">
    <source>
        <dbReference type="SAM" id="Phobius"/>
    </source>
</evidence>
<dbReference type="Proteomes" id="UP000256913">
    <property type="component" value="Unassembled WGS sequence"/>
</dbReference>
<keyword evidence="9" id="KW-1185">Reference proteome</keyword>
<dbReference type="GO" id="GO:0005506">
    <property type="term" value="F:iron ion binding"/>
    <property type="evidence" value="ECO:0007669"/>
    <property type="project" value="InterPro"/>
</dbReference>
<dbReference type="InterPro" id="IPR002397">
    <property type="entry name" value="Cyt_P450_B"/>
</dbReference>
<feature type="transmembrane region" description="Helical" evidence="7">
    <location>
        <begin position="239"/>
        <end position="263"/>
    </location>
</feature>
<dbReference type="PANTHER" id="PTHR46696">
    <property type="entry name" value="P450, PUTATIVE (EUROFUNG)-RELATED"/>
    <property type="match status" value="1"/>
</dbReference>
<keyword evidence="4" id="KW-0560">Oxidoreductase</keyword>
<dbReference type="InterPro" id="IPR036396">
    <property type="entry name" value="Cyt_P450_sf"/>
</dbReference>